<dbReference type="RefSeq" id="WP_024361693.1">
    <property type="nucleotide sequence ID" value="NZ_BJNS01000010.1"/>
</dbReference>
<evidence type="ECO:0000313" key="5">
    <source>
        <dbReference type="Proteomes" id="UP000255295"/>
    </source>
</evidence>
<evidence type="ECO:0000313" key="4">
    <source>
        <dbReference type="Proteomes" id="UP000238825"/>
    </source>
</evidence>
<dbReference type="Proteomes" id="UP000255295">
    <property type="component" value="Unassembled WGS sequence"/>
</dbReference>
<feature type="domain" description="Circularly permuted ATP-grasp type 2" evidence="1">
    <location>
        <begin position="76"/>
        <end position="454"/>
    </location>
</feature>
<dbReference type="GeneID" id="48276926"/>
<dbReference type="PIRSF" id="PIRSF005522">
    <property type="entry name" value="UCP005522"/>
    <property type="match status" value="1"/>
</dbReference>
<reference evidence="2 4" key="1">
    <citation type="submission" date="2017-03" db="EMBL/GenBank/DDBJ databases">
        <title>The whole genome sequencing and assembly of Lysinibacillus sphaericus DSM 28T strain.</title>
        <authorList>
            <person name="Lee Y.-J."/>
            <person name="Yi H."/>
            <person name="Bahn Y.-S."/>
            <person name="Kim J.F."/>
            <person name="Lee D.-W."/>
        </authorList>
    </citation>
    <scope>NUCLEOTIDE SEQUENCE [LARGE SCALE GENOMIC DNA]</scope>
    <source>
        <strain evidence="2 4">DSM 28</strain>
    </source>
</reference>
<dbReference type="Proteomes" id="UP000238825">
    <property type="component" value="Chromosome"/>
</dbReference>
<dbReference type="EMBL" id="CP019980">
    <property type="protein sequence ID" value="AVK96938.1"/>
    <property type="molecule type" value="Genomic_DNA"/>
</dbReference>
<dbReference type="InterPro" id="IPR051680">
    <property type="entry name" value="ATP-dep_Glu-Cys_Ligase-2"/>
</dbReference>
<dbReference type="PANTHER" id="PTHR34595">
    <property type="entry name" value="BLR5612 PROTEIN"/>
    <property type="match status" value="1"/>
</dbReference>
<dbReference type="Gene3D" id="3.40.50.11290">
    <property type="match status" value="1"/>
</dbReference>
<dbReference type="InterPro" id="IPR025841">
    <property type="entry name" value="CP_ATPgrasp_2"/>
</dbReference>
<gene>
    <name evidence="2" type="ORF">LS41612_12025</name>
    <name evidence="3" type="ORF">NCTC10338_02312</name>
</gene>
<dbReference type="EMBL" id="UFSZ01000001">
    <property type="protein sequence ID" value="SUV17220.1"/>
    <property type="molecule type" value="Genomic_DNA"/>
</dbReference>
<sequence length="496" mass="56717">MMKLYDSGSFFDEMIDGDQPKPHYRSFHRKLSAFSQEQLEEKYQQAQSSFLRQGITFTVYGAQGGTERTMPFDFVPIIIPHAQWKMIETGMKQRVKALNCFLHDIYHEQLIVTAGIIPKNLIEQNPYYCREMLGVQVPINNHIFLAGIDVIRDQNGVYRVLEDNLRNPSGISYVFQNRYVMKEVYPEFFSKHTIQSLEKQMTHMKKALLSHRPRNLKAHVEPKAVLLTAGMYNSAYYDHVFLAQQLNIQLVEGRDLIVQNLKVYKKTIYGLEQIDIIYRRIDDDFLDPTAFREDSLLGVPYLIEAYKAGNIAILNSVGNGVADDKAMYAYVPDMIRFYLNEDPILENVTTYHLDDENQRAWVLKHLHELVIKNVSASGGYDMLIGPHASAEEIASFRQKIVNQPNQYIAQPTIQLSRAPAYQNGKFYPCHVDLRVYVITGDEIFVLPGGLSRVALKEGSLVVNSSQGGGAKDTWILKEELPHAKSSSRRTILDGKI</sequence>
<name>A0A2S0K0V2_LYSSH</name>
<dbReference type="AlphaFoldDB" id="A0A2S0K0V2"/>
<evidence type="ECO:0000313" key="3">
    <source>
        <dbReference type="EMBL" id="SUV17220.1"/>
    </source>
</evidence>
<dbReference type="SUPFAM" id="SSF56059">
    <property type="entry name" value="Glutathione synthetase ATP-binding domain-like"/>
    <property type="match status" value="1"/>
</dbReference>
<dbReference type="PANTHER" id="PTHR34595:SF7">
    <property type="entry name" value="SLL1039 PROTEIN"/>
    <property type="match status" value="1"/>
</dbReference>
<dbReference type="InterPro" id="IPR016450">
    <property type="entry name" value="UCP005522"/>
</dbReference>
<dbReference type="Pfam" id="PF14403">
    <property type="entry name" value="CP_ATPgrasp_2"/>
    <property type="match status" value="1"/>
</dbReference>
<proteinExistence type="predicted"/>
<reference evidence="3 5" key="2">
    <citation type="submission" date="2018-06" db="EMBL/GenBank/DDBJ databases">
        <authorList>
            <consortium name="Pathogen Informatics"/>
            <person name="Doyle S."/>
        </authorList>
    </citation>
    <scope>NUCLEOTIDE SEQUENCE [LARGE SCALE GENOMIC DNA]</scope>
    <source>
        <strain evidence="3 5">NCTC10338</strain>
    </source>
</reference>
<protein>
    <submittedName>
        <fullName evidence="3">Domain of uncharacterized function (DUF404)</fullName>
    </submittedName>
</protein>
<evidence type="ECO:0000259" key="1">
    <source>
        <dbReference type="Pfam" id="PF14403"/>
    </source>
</evidence>
<evidence type="ECO:0000313" key="2">
    <source>
        <dbReference type="EMBL" id="AVK96938.1"/>
    </source>
</evidence>
<accession>A0A2S0K0V2</accession>
<organism evidence="2 4">
    <name type="scientific">Lysinibacillus sphaericus</name>
    <name type="common">Bacillus sphaericus</name>
    <dbReference type="NCBI Taxonomy" id="1421"/>
    <lineage>
        <taxon>Bacteria</taxon>
        <taxon>Bacillati</taxon>
        <taxon>Bacillota</taxon>
        <taxon>Bacilli</taxon>
        <taxon>Bacillales</taxon>
        <taxon>Bacillaceae</taxon>
        <taxon>Lysinibacillus</taxon>
    </lineage>
</organism>
<dbReference type="Gene3D" id="3.30.1490.270">
    <property type="match status" value="1"/>
</dbReference>